<proteinExistence type="predicted"/>
<keyword evidence="3" id="KW-1185">Reference proteome</keyword>
<sequence length="167" mass="17780">MTPHELAELVTSLALGIVSAIVPVVNAETYVVASQVSALAGPVPVAVGVGIGQSFGKLLLFLGVRRGRDFPFVQRHRGKISSAETGPMRQRLRAFVRTLLNLVGTKRWGLPITFVAAVLGVPPLYAVALLAGATRMRIGWFYLAVVVGRVLRFVAVATGAGSLTFWD</sequence>
<dbReference type="Proteomes" id="UP000704762">
    <property type="component" value="Unassembled WGS sequence"/>
</dbReference>
<gene>
    <name evidence="2" type="ORF">JOE57_000253</name>
</gene>
<evidence type="ECO:0000313" key="2">
    <source>
        <dbReference type="EMBL" id="MBM7797332.1"/>
    </source>
</evidence>
<keyword evidence="1" id="KW-0472">Membrane</keyword>
<feature type="transmembrane region" description="Helical" evidence="1">
    <location>
        <begin position="139"/>
        <end position="166"/>
    </location>
</feature>
<keyword evidence="1" id="KW-1133">Transmembrane helix</keyword>
<protein>
    <submittedName>
        <fullName evidence="2">Membrane protein YqaA with SNARE-associated domain</fullName>
    </submittedName>
</protein>
<accession>A0ABS2RFL2</accession>
<evidence type="ECO:0000313" key="3">
    <source>
        <dbReference type="Proteomes" id="UP000704762"/>
    </source>
</evidence>
<name>A0ABS2RFL2_9ACTN</name>
<evidence type="ECO:0000256" key="1">
    <source>
        <dbReference type="SAM" id="Phobius"/>
    </source>
</evidence>
<comment type="caution">
    <text evidence="2">The sequence shown here is derived from an EMBL/GenBank/DDBJ whole genome shotgun (WGS) entry which is preliminary data.</text>
</comment>
<keyword evidence="1" id="KW-0812">Transmembrane</keyword>
<feature type="transmembrane region" description="Helical" evidence="1">
    <location>
        <begin position="108"/>
        <end position="133"/>
    </location>
</feature>
<reference evidence="2 3" key="1">
    <citation type="submission" date="2021-01" db="EMBL/GenBank/DDBJ databases">
        <title>Sequencing the genomes of 1000 actinobacteria strains.</title>
        <authorList>
            <person name="Klenk H.-P."/>
        </authorList>
    </citation>
    <scope>NUCLEOTIDE SEQUENCE [LARGE SCALE GENOMIC DNA]</scope>
    <source>
        <strain evidence="2 3">DSM 18662</strain>
    </source>
</reference>
<feature type="transmembrane region" description="Helical" evidence="1">
    <location>
        <begin position="43"/>
        <end position="64"/>
    </location>
</feature>
<organism evidence="2 3">
    <name type="scientific">Microlunatus panaciterrae</name>
    <dbReference type="NCBI Taxonomy" id="400768"/>
    <lineage>
        <taxon>Bacteria</taxon>
        <taxon>Bacillati</taxon>
        <taxon>Actinomycetota</taxon>
        <taxon>Actinomycetes</taxon>
        <taxon>Propionibacteriales</taxon>
        <taxon>Propionibacteriaceae</taxon>
        <taxon>Microlunatus</taxon>
    </lineage>
</organism>
<dbReference type="RefSeq" id="WP_204916042.1">
    <property type="nucleotide sequence ID" value="NZ_BAAAQP010000003.1"/>
</dbReference>
<dbReference type="EMBL" id="JAFBCF010000001">
    <property type="protein sequence ID" value="MBM7797332.1"/>
    <property type="molecule type" value="Genomic_DNA"/>
</dbReference>